<organism evidence="2">
    <name type="scientific">Solanum chacoense</name>
    <name type="common">Chaco potato</name>
    <dbReference type="NCBI Taxonomy" id="4108"/>
    <lineage>
        <taxon>Eukaryota</taxon>
        <taxon>Viridiplantae</taxon>
        <taxon>Streptophyta</taxon>
        <taxon>Embryophyta</taxon>
        <taxon>Tracheophyta</taxon>
        <taxon>Spermatophyta</taxon>
        <taxon>Magnoliopsida</taxon>
        <taxon>eudicotyledons</taxon>
        <taxon>Gunneridae</taxon>
        <taxon>Pentapetalae</taxon>
        <taxon>asterids</taxon>
        <taxon>lamiids</taxon>
        <taxon>Solanales</taxon>
        <taxon>Solanaceae</taxon>
        <taxon>Solanoideae</taxon>
        <taxon>Solaneae</taxon>
        <taxon>Solanum</taxon>
    </lineage>
</organism>
<keyword evidence="1" id="KW-0472">Membrane</keyword>
<accession>A0A0V0GNR3</accession>
<sequence>MFNCSPPRPPIPPSIITTFTFTFTYSPPRLPITSFIVIIRAASIPMPLPLYFLHILIVPSPTISILTQILLHKLNSTCAYNHKIQ</sequence>
<protein>
    <submittedName>
        <fullName evidence="2">Putative ovule protein</fullName>
    </submittedName>
</protein>
<reference evidence="2" key="1">
    <citation type="submission" date="2015-12" db="EMBL/GenBank/DDBJ databases">
        <title>Gene expression during late stages of embryo sac development: a critical building block for successful pollen-pistil interactions.</title>
        <authorList>
            <person name="Liu Y."/>
            <person name="Joly V."/>
            <person name="Sabar M."/>
            <person name="Matton D.P."/>
        </authorList>
    </citation>
    <scope>NUCLEOTIDE SEQUENCE</scope>
</reference>
<dbReference type="EMBL" id="GEDG01034102">
    <property type="protein sequence ID" value="JAP09905.1"/>
    <property type="molecule type" value="Transcribed_RNA"/>
</dbReference>
<name>A0A0V0GNR3_SOLCH</name>
<proteinExistence type="predicted"/>
<evidence type="ECO:0000256" key="1">
    <source>
        <dbReference type="SAM" id="Phobius"/>
    </source>
</evidence>
<keyword evidence="1" id="KW-1133">Transmembrane helix</keyword>
<keyword evidence="1" id="KW-0812">Transmembrane</keyword>
<feature type="transmembrane region" description="Helical" evidence="1">
    <location>
        <begin position="51"/>
        <end position="71"/>
    </location>
</feature>
<dbReference type="AlphaFoldDB" id="A0A0V0GNR3"/>
<evidence type="ECO:0000313" key="2">
    <source>
        <dbReference type="EMBL" id="JAP09905.1"/>
    </source>
</evidence>